<dbReference type="Proteomes" id="UP000747542">
    <property type="component" value="Unassembled WGS sequence"/>
</dbReference>
<accession>A0A8J5JSZ7</accession>
<proteinExistence type="predicted"/>
<feature type="non-terminal residue" evidence="2">
    <location>
        <position position="111"/>
    </location>
</feature>
<evidence type="ECO:0000256" key="1">
    <source>
        <dbReference type="SAM" id="MobiDB-lite"/>
    </source>
</evidence>
<sequence length="111" mass="12399">RRSRALCDRVLVECTCTCPSRGLKLLQSLGMVKKAGSKLVKKSKKHGIPRDELVTVKSDLILLAPEFEDIEEKRLEGSTWSRPNQRDPEDPHKGQLRRWACLCGDGSSPTG</sequence>
<name>A0A8J5JSZ7_HOMAM</name>
<feature type="region of interest" description="Disordered" evidence="1">
    <location>
        <begin position="74"/>
        <end position="95"/>
    </location>
</feature>
<reference evidence="2" key="1">
    <citation type="journal article" date="2021" name="Sci. Adv.">
        <title>The American lobster genome reveals insights on longevity, neural, and immune adaptations.</title>
        <authorList>
            <person name="Polinski J.M."/>
            <person name="Zimin A.V."/>
            <person name="Clark K.F."/>
            <person name="Kohn A.B."/>
            <person name="Sadowski N."/>
            <person name="Timp W."/>
            <person name="Ptitsyn A."/>
            <person name="Khanna P."/>
            <person name="Romanova D.Y."/>
            <person name="Williams P."/>
            <person name="Greenwood S.J."/>
            <person name="Moroz L.L."/>
            <person name="Walt D.R."/>
            <person name="Bodnar A.G."/>
        </authorList>
    </citation>
    <scope>NUCLEOTIDE SEQUENCE</scope>
    <source>
        <strain evidence="2">GMGI-L3</strain>
    </source>
</reference>
<gene>
    <name evidence="2" type="ORF">Hamer_G002906</name>
</gene>
<evidence type="ECO:0000313" key="2">
    <source>
        <dbReference type="EMBL" id="KAG7163681.1"/>
    </source>
</evidence>
<keyword evidence="3" id="KW-1185">Reference proteome</keyword>
<dbReference type="EMBL" id="JAHLQT010026447">
    <property type="protein sequence ID" value="KAG7163681.1"/>
    <property type="molecule type" value="Genomic_DNA"/>
</dbReference>
<feature type="compositionally biased region" description="Basic and acidic residues" evidence="1">
    <location>
        <begin position="84"/>
        <end position="93"/>
    </location>
</feature>
<evidence type="ECO:0000313" key="3">
    <source>
        <dbReference type="Proteomes" id="UP000747542"/>
    </source>
</evidence>
<protein>
    <submittedName>
        <fullName evidence="2">Putative sodium-dependent phosphate transport protein 2B-like</fullName>
    </submittedName>
</protein>
<dbReference type="AlphaFoldDB" id="A0A8J5JSZ7"/>
<comment type="caution">
    <text evidence="2">The sequence shown here is derived from an EMBL/GenBank/DDBJ whole genome shotgun (WGS) entry which is preliminary data.</text>
</comment>
<organism evidence="2 3">
    <name type="scientific">Homarus americanus</name>
    <name type="common">American lobster</name>
    <dbReference type="NCBI Taxonomy" id="6706"/>
    <lineage>
        <taxon>Eukaryota</taxon>
        <taxon>Metazoa</taxon>
        <taxon>Ecdysozoa</taxon>
        <taxon>Arthropoda</taxon>
        <taxon>Crustacea</taxon>
        <taxon>Multicrustacea</taxon>
        <taxon>Malacostraca</taxon>
        <taxon>Eumalacostraca</taxon>
        <taxon>Eucarida</taxon>
        <taxon>Decapoda</taxon>
        <taxon>Pleocyemata</taxon>
        <taxon>Astacidea</taxon>
        <taxon>Nephropoidea</taxon>
        <taxon>Nephropidae</taxon>
        <taxon>Homarus</taxon>
    </lineage>
</organism>